<protein>
    <recommendedName>
        <fullName evidence="4">ABC3 transporter permease protein domain-containing protein</fullName>
    </recommendedName>
</protein>
<reference evidence="2 3" key="1">
    <citation type="submission" date="2017-05" db="EMBL/GenBank/DDBJ databases">
        <title>The Genome Sequence of Enterococcus sp. 10A9_DIV0425.</title>
        <authorList>
            <consortium name="The Broad Institute Genomics Platform"/>
            <consortium name="The Broad Institute Genomic Center for Infectious Diseases"/>
            <person name="Earl A."/>
            <person name="Manson A."/>
            <person name="Schwartman J."/>
            <person name="Gilmore M."/>
            <person name="Abouelleil A."/>
            <person name="Cao P."/>
            <person name="Chapman S."/>
            <person name="Cusick C."/>
            <person name="Shea T."/>
            <person name="Young S."/>
            <person name="Neafsey D."/>
            <person name="Nusbaum C."/>
            <person name="Birren B."/>
        </authorList>
    </citation>
    <scope>NUCLEOTIDE SEQUENCE [LARGE SCALE GENOMIC DNA]</scope>
    <source>
        <strain evidence="2 3">10A9_DIV0425</strain>
    </source>
</reference>
<proteinExistence type="predicted"/>
<dbReference type="AlphaFoldDB" id="A0A2C9XRM3"/>
<feature type="transmembrane region" description="Helical" evidence="1">
    <location>
        <begin position="119"/>
        <end position="144"/>
    </location>
</feature>
<feature type="transmembrane region" description="Helical" evidence="1">
    <location>
        <begin position="20"/>
        <end position="39"/>
    </location>
</feature>
<gene>
    <name evidence="2" type="ORF">A5844_000600</name>
</gene>
<feature type="transmembrane region" description="Helical" evidence="1">
    <location>
        <begin position="209"/>
        <end position="227"/>
    </location>
</feature>
<name>A0A2C9XRM3_9ENTE</name>
<dbReference type="EMBL" id="NGMO01000001">
    <property type="protein sequence ID" value="OTP12367.1"/>
    <property type="molecule type" value="Genomic_DNA"/>
</dbReference>
<keyword evidence="1" id="KW-1133">Transmembrane helix</keyword>
<dbReference type="STRING" id="1987383.A5844_000600"/>
<comment type="caution">
    <text evidence="2">The sequence shown here is derived from an EMBL/GenBank/DDBJ whole genome shotgun (WGS) entry which is preliminary data.</text>
</comment>
<dbReference type="Proteomes" id="UP000194933">
    <property type="component" value="Unassembled WGS sequence"/>
</dbReference>
<dbReference type="RefSeq" id="WP_086283787.1">
    <property type="nucleotide sequence ID" value="NZ_NGMO01000001.1"/>
</dbReference>
<evidence type="ECO:0000313" key="2">
    <source>
        <dbReference type="EMBL" id="OTP12367.1"/>
    </source>
</evidence>
<accession>A0A2C9XRM3</accession>
<keyword evidence="3" id="KW-1185">Reference proteome</keyword>
<organism evidence="2 3">
    <name type="scientific">Candidatus Enterococcus wittei</name>
    <dbReference type="NCBI Taxonomy" id="1987383"/>
    <lineage>
        <taxon>Bacteria</taxon>
        <taxon>Bacillati</taxon>
        <taxon>Bacillota</taxon>
        <taxon>Bacilli</taxon>
        <taxon>Lactobacillales</taxon>
        <taxon>Enterococcaceae</taxon>
        <taxon>Enterococcus</taxon>
    </lineage>
</organism>
<keyword evidence="1" id="KW-0472">Membrane</keyword>
<sequence length="242" mass="28279">MKMLQYSTARLFYYKKQTLLYCLFSGFSALLLLISFNLYHLQTTLYQQLNERIQLFDASEIKENLPSANVVQDFYVFMIVGLLGVFGLFYFIFFLHSLRKNRFELINWRLAGLTKTKIFLFLFWQQILPIVLSCATLFLVVFSFQTIYQELLQKINLMILELFELPNLSSALSSHSGFSIFVDQQTFFKIDFISDTFITDTVKSIGQTLMSLILISTVLSIGLFLIFNQISKRKKGLFDEPR</sequence>
<evidence type="ECO:0008006" key="4">
    <source>
        <dbReference type="Google" id="ProtNLM"/>
    </source>
</evidence>
<feature type="transmembrane region" description="Helical" evidence="1">
    <location>
        <begin position="74"/>
        <end position="98"/>
    </location>
</feature>
<evidence type="ECO:0000256" key="1">
    <source>
        <dbReference type="SAM" id="Phobius"/>
    </source>
</evidence>
<evidence type="ECO:0000313" key="3">
    <source>
        <dbReference type="Proteomes" id="UP000194933"/>
    </source>
</evidence>
<keyword evidence="1" id="KW-0812">Transmembrane</keyword>